<dbReference type="InterPro" id="IPR023088">
    <property type="entry name" value="PDEase"/>
</dbReference>
<feature type="binding site" evidence="6">
    <location>
        <position position="682"/>
    </location>
    <ligand>
        <name>Zn(2+)</name>
        <dbReference type="ChEBI" id="CHEBI:29105"/>
        <label>1</label>
    </ligand>
</feature>
<dbReference type="Gene3D" id="3.30.450.40">
    <property type="match status" value="1"/>
</dbReference>
<accession>A0A1J4JTR8</accession>
<evidence type="ECO:0000256" key="7">
    <source>
        <dbReference type="RuleBase" id="RU363067"/>
    </source>
</evidence>
<keyword evidence="2 6" id="KW-0479">Metal-binding</keyword>
<dbReference type="PRINTS" id="PR00387">
    <property type="entry name" value="PDIESTERASE1"/>
</dbReference>
<feature type="binding site" evidence="6">
    <location>
        <position position="646"/>
    </location>
    <ligand>
        <name>Zn(2+)</name>
        <dbReference type="ChEBI" id="CHEBI:29105"/>
        <label>1</label>
    </ligand>
</feature>
<evidence type="ECO:0000256" key="6">
    <source>
        <dbReference type="PIRSR" id="PIRSR623088-3"/>
    </source>
</evidence>
<keyword evidence="1" id="KW-0140">cGMP</keyword>
<evidence type="ECO:0000256" key="2">
    <source>
        <dbReference type="ARBA" id="ARBA00022723"/>
    </source>
</evidence>
<dbReference type="InterPro" id="IPR036971">
    <property type="entry name" value="PDEase_catalytic_dom_sf"/>
</dbReference>
<organism evidence="10 11">
    <name type="scientific">Tritrichomonas foetus</name>
    <dbReference type="NCBI Taxonomy" id="1144522"/>
    <lineage>
        <taxon>Eukaryota</taxon>
        <taxon>Metamonada</taxon>
        <taxon>Parabasalia</taxon>
        <taxon>Tritrichomonadida</taxon>
        <taxon>Tritrichomonadidae</taxon>
        <taxon>Tritrichomonas</taxon>
    </lineage>
</organism>
<dbReference type="AlphaFoldDB" id="A0A1J4JTR8"/>
<protein>
    <recommendedName>
        <fullName evidence="7">Phosphodiesterase</fullName>
        <ecNumber evidence="7">3.1.4.-</ecNumber>
    </recommendedName>
</protein>
<feature type="binding site" evidence="6">
    <location>
        <position position="683"/>
    </location>
    <ligand>
        <name>Zn(2+)</name>
        <dbReference type="ChEBI" id="CHEBI:29105"/>
        <label>2</label>
    </ligand>
</feature>
<feature type="active site" description="Proton donor" evidence="4">
    <location>
        <position position="642"/>
    </location>
</feature>
<dbReference type="EMBL" id="MLAK01000863">
    <property type="protein sequence ID" value="OHT02521.1"/>
    <property type="molecule type" value="Genomic_DNA"/>
</dbReference>
<feature type="binding site" evidence="6">
    <location>
        <position position="792"/>
    </location>
    <ligand>
        <name>Zn(2+)</name>
        <dbReference type="ChEBI" id="CHEBI:29105"/>
        <label>1</label>
    </ligand>
</feature>
<feature type="binding site" evidence="5">
    <location>
        <begin position="642"/>
        <end position="646"/>
    </location>
    <ligand>
        <name>AMP</name>
        <dbReference type="ChEBI" id="CHEBI:456215"/>
    </ligand>
</feature>
<dbReference type="SUPFAM" id="SSF55781">
    <property type="entry name" value="GAF domain-like"/>
    <property type="match status" value="2"/>
</dbReference>
<evidence type="ECO:0000313" key="10">
    <source>
        <dbReference type="EMBL" id="OHT02521.1"/>
    </source>
</evidence>
<evidence type="ECO:0000256" key="5">
    <source>
        <dbReference type="PIRSR" id="PIRSR623088-2"/>
    </source>
</evidence>
<evidence type="ECO:0000256" key="3">
    <source>
        <dbReference type="ARBA" id="ARBA00022801"/>
    </source>
</evidence>
<dbReference type="InterPro" id="IPR003018">
    <property type="entry name" value="GAF"/>
</dbReference>
<keyword evidence="11" id="KW-1185">Reference proteome</keyword>
<dbReference type="SUPFAM" id="SSF109604">
    <property type="entry name" value="HD-domain/PDEase-like"/>
    <property type="match status" value="1"/>
</dbReference>
<dbReference type="Proteomes" id="UP000179807">
    <property type="component" value="Unassembled WGS sequence"/>
</dbReference>
<dbReference type="PROSITE" id="PS51845">
    <property type="entry name" value="PDEASE_I_2"/>
    <property type="match status" value="1"/>
</dbReference>
<dbReference type="InterPro" id="IPR029016">
    <property type="entry name" value="GAF-like_dom_sf"/>
</dbReference>
<reference evidence="10" key="1">
    <citation type="submission" date="2016-10" db="EMBL/GenBank/DDBJ databases">
        <authorList>
            <person name="Benchimol M."/>
            <person name="Almeida L.G."/>
            <person name="Vasconcelos A.T."/>
            <person name="Perreira-Neves A."/>
            <person name="Rosa I.A."/>
            <person name="Tasca T."/>
            <person name="Bogo M.R."/>
            <person name="de Souza W."/>
        </authorList>
    </citation>
    <scope>NUCLEOTIDE SEQUENCE [LARGE SCALE GENOMIC DNA]</scope>
    <source>
        <strain evidence="10">K</strain>
    </source>
</reference>
<feature type="binding site" evidence="5">
    <location>
        <position position="792"/>
    </location>
    <ligand>
        <name>AMP</name>
        <dbReference type="ChEBI" id="CHEBI:456215"/>
    </ligand>
</feature>
<gene>
    <name evidence="10" type="ORF">TRFO_30303</name>
</gene>
<dbReference type="InterPro" id="IPR002073">
    <property type="entry name" value="PDEase_catalytic_dom"/>
</dbReference>
<dbReference type="CDD" id="cd00077">
    <property type="entry name" value="HDc"/>
    <property type="match status" value="1"/>
</dbReference>
<feature type="compositionally biased region" description="Low complexity" evidence="8">
    <location>
        <begin position="7"/>
        <end position="23"/>
    </location>
</feature>
<feature type="domain" description="PDEase" evidence="9">
    <location>
        <begin position="565"/>
        <end position="887"/>
    </location>
</feature>
<dbReference type="InterPro" id="IPR023174">
    <property type="entry name" value="PDEase_CS"/>
</dbReference>
<comment type="cofactor">
    <cofactor evidence="7">
        <name>a divalent metal cation</name>
        <dbReference type="ChEBI" id="CHEBI:60240"/>
    </cofactor>
    <text evidence="7">Binds 2 divalent metal cations per subunit. Site 1 may preferentially bind zinc ions, while site 2 has a preference for magnesium and/or manganese ions.</text>
</comment>
<dbReference type="GeneID" id="94841980"/>
<dbReference type="Pfam" id="PF01590">
    <property type="entry name" value="GAF"/>
    <property type="match status" value="1"/>
</dbReference>
<dbReference type="Gene3D" id="1.10.1300.10">
    <property type="entry name" value="3'5'-cyclic nucleotide phosphodiesterase, catalytic domain"/>
    <property type="match status" value="1"/>
</dbReference>
<dbReference type="OrthoDB" id="546632at2759"/>
<evidence type="ECO:0000256" key="8">
    <source>
        <dbReference type="SAM" id="MobiDB-lite"/>
    </source>
</evidence>
<feature type="binding site" evidence="5">
    <location>
        <position position="683"/>
    </location>
    <ligand>
        <name>AMP</name>
        <dbReference type="ChEBI" id="CHEBI:456215"/>
    </ligand>
</feature>
<dbReference type="GO" id="GO:0046872">
    <property type="term" value="F:metal ion binding"/>
    <property type="evidence" value="ECO:0007669"/>
    <property type="project" value="UniProtKB-KW"/>
</dbReference>
<dbReference type="EC" id="3.1.4.-" evidence="7"/>
<evidence type="ECO:0000259" key="9">
    <source>
        <dbReference type="PROSITE" id="PS51845"/>
    </source>
</evidence>
<feature type="region of interest" description="Disordered" evidence="8">
    <location>
        <begin position="1"/>
        <end position="26"/>
    </location>
</feature>
<feature type="binding site" evidence="6">
    <location>
        <position position="683"/>
    </location>
    <ligand>
        <name>Zn(2+)</name>
        <dbReference type="ChEBI" id="CHEBI:29105"/>
        <label>1</label>
    </ligand>
</feature>
<dbReference type="Pfam" id="PF00233">
    <property type="entry name" value="PDEase_I"/>
    <property type="match status" value="1"/>
</dbReference>
<comment type="caution">
    <text evidence="10">The sequence shown here is derived from an EMBL/GenBank/DDBJ whole genome shotgun (WGS) entry which is preliminary data.</text>
</comment>
<dbReference type="GO" id="GO:0004114">
    <property type="term" value="F:3',5'-cyclic-nucleotide phosphodiesterase activity"/>
    <property type="evidence" value="ECO:0007669"/>
    <property type="project" value="InterPro"/>
</dbReference>
<evidence type="ECO:0000256" key="4">
    <source>
        <dbReference type="PIRSR" id="PIRSR623088-1"/>
    </source>
</evidence>
<dbReference type="PANTHER" id="PTHR11347">
    <property type="entry name" value="CYCLIC NUCLEOTIDE PHOSPHODIESTERASE"/>
    <property type="match status" value="1"/>
</dbReference>
<name>A0A1J4JTR8_9EUKA</name>
<comment type="similarity">
    <text evidence="7">Belongs to the cyclic nucleotide phosphodiesterase family.</text>
</comment>
<evidence type="ECO:0000313" key="11">
    <source>
        <dbReference type="Proteomes" id="UP000179807"/>
    </source>
</evidence>
<dbReference type="InterPro" id="IPR003607">
    <property type="entry name" value="HD/PDEase_dom"/>
</dbReference>
<dbReference type="PROSITE" id="PS00126">
    <property type="entry name" value="PDEASE_I_1"/>
    <property type="match status" value="1"/>
</dbReference>
<proteinExistence type="inferred from homology"/>
<feature type="binding site" evidence="5">
    <location>
        <position position="844"/>
    </location>
    <ligand>
        <name>AMP</name>
        <dbReference type="ChEBI" id="CHEBI:456215"/>
    </ligand>
</feature>
<keyword evidence="3 7" id="KW-0378">Hydrolase</keyword>
<evidence type="ECO:0000256" key="1">
    <source>
        <dbReference type="ARBA" id="ARBA00022535"/>
    </source>
</evidence>
<dbReference type="GO" id="GO:0007165">
    <property type="term" value="P:signal transduction"/>
    <property type="evidence" value="ECO:0007669"/>
    <property type="project" value="InterPro"/>
</dbReference>
<dbReference type="RefSeq" id="XP_068355657.1">
    <property type="nucleotide sequence ID" value="XM_068507276.1"/>
</dbReference>
<dbReference type="VEuPathDB" id="TrichDB:TRFO_30303"/>
<sequence>MNPRENSVSPKKSSNSSRSAIKSAVEPNEAGSSIQLARYLSNSDFSSLPSLSCHETIRTFLQLQNLALNLSSNTVLDDFYKNIENSIVTIIGGSSASIWIPFPNLQLLVRPTNNQTKPLPTKYRSTKDGKNCSVFLKESGECLGILDIQLNSEVPESIFILLSNFAKTAAVTLRRLNETTPNIQSVFLKALNIMTARNSDQLKAQCSSVKSLLHCDFFEPYLVTDTSMIPLFDNNNTAENHRSKIANGSPYISTDMIIWPLMNSKRRVSFVLLAKSKNNDSQFNYQDQLIMSLFAPVIQFTIQNLTSLERKRKQVGIINSLSRLSDTIEGIAAANDCPKCIGDLVNTACDVFDCEYGALYLIEQSKMNCCVTVGFSERLIVSKTDEPFSECLKEKAPVLCKNKMKFGGITAKSSVVSPIYGRNGEIRGILHLINKSDGFQTSDLRICRLFASLCGCALSVSNTEFLKLFNELISNEYKSEEFTKVAEKLAGIKNIEFIKATTEYPVRLYNSPVEYIKFDNTSMLSSYQKKFCRYLTNVATLLAENRMLKRFTLVDSVISDYMTVDEEKMTGIPQKLRVTSAEREMFNDLNLYTIDLDELHQFKLLFFIAGEANLFKLFNITARSLFSFLYTVKSKYPDNPYHNWFHAVDVLHYNYIISNTGGLNGKLKPIEQLALYMSLISHDIGHVGLSNGFLRQTHEPLSMVYDKSILETFHLSNMIQIMGMPGHNFLENATKEDTKKFWETSVHLILMTDMERHKDFMQLWENTVEKGIDWDSEEDRITVFSMFMKISDISNCSRPFEFAKNWGKRILEENFNQGDKEIELGLGYSAPLTNRNVQTLPKSQIGFYSFICIPFFKKLVNSFPKLQYLVDNIESNLAKWKELDENNITDL</sequence>